<evidence type="ECO:0000259" key="4">
    <source>
        <dbReference type="Pfam" id="PF01095"/>
    </source>
</evidence>
<organism evidence="5 6">
    <name type="scientific">Citrus x changshan-huyou</name>
    <dbReference type="NCBI Taxonomy" id="2935761"/>
    <lineage>
        <taxon>Eukaryota</taxon>
        <taxon>Viridiplantae</taxon>
        <taxon>Streptophyta</taxon>
        <taxon>Embryophyta</taxon>
        <taxon>Tracheophyta</taxon>
        <taxon>Spermatophyta</taxon>
        <taxon>Magnoliopsida</taxon>
        <taxon>eudicotyledons</taxon>
        <taxon>Gunneridae</taxon>
        <taxon>Pentapetalae</taxon>
        <taxon>rosids</taxon>
        <taxon>malvids</taxon>
        <taxon>Sapindales</taxon>
        <taxon>Rutaceae</taxon>
        <taxon>Aurantioideae</taxon>
        <taxon>Citrus</taxon>
    </lineage>
</organism>
<dbReference type="Pfam" id="PF01095">
    <property type="entry name" value="Pectinesterase"/>
    <property type="match status" value="1"/>
</dbReference>
<evidence type="ECO:0000313" key="6">
    <source>
        <dbReference type="Proteomes" id="UP001428341"/>
    </source>
</evidence>
<proteinExistence type="predicted"/>
<dbReference type="InterPro" id="IPR000070">
    <property type="entry name" value="Pectinesterase_cat"/>
</dbReference>
<dbReference type="AlphaFoldDB" id="A0AAP0LPH3"/>
<gene>
    <name evidence="5" type="ORF">WN944_024757</name>
</gene>
<dbReference type="EMBL" id="JBCGBO010000024">
    <property type="protein sequence ID" value="KAK9181619.1"/>
    <property type="molecule type" value="Genomic_DNA"/>
</dbReference>
<dbReference type="Proteomes" id="UP001428341">
    <property type="component" value="Unassembled WGS sequence"/>
</dbReference>
<evidence type="ECO:0000256" key="3">
    <source>
        <dbReference type="ARBA" id="ARBA00023085"/>
    </source>
</evidence>
<dbReference type="GO" id="GO:0042545">
    <property type="term" value="P:cell wall modification"/>
    <property type="evidence" value="ECO:0007669"/>
    <property type="project" value="InterPro"/>
</dbReference>
<dbReference type="PANTHER" id="PTHR31707">
    <property type="entry name" value="PECTINESTERASE"/>
    <property type="match status" value="1"/>
</dbReference>
<dbReference type="InterPro" id="IPR011050">
    <property type="entry name" value="Pectin_lyase_fold/virulence"/>
</dbReference>
<name>A0AAP0LPH3_9ROSI</name>
<dbReference type="InterPro" id="IPR012334">
    <property type="entry name" value="Pectin_lyas_fold"/>
</dbReference>
<protein>
    <recommendedName>
        <fullName evidence="4">Pectinesterase catalytic domain-containing protein</fullName>
    </recommendedName>
</protein>
<reference evidence="5 6" key="1">
    <citation type="submission" date="2024-05" db="EMBL/GenBank/DDBJ databases">
        <title>Haplotype-resolved chromosome-level genome assembly of Huyou (Citrus changshanensis).</title>
        <authorList>
            <person name="Miao C."/>
            <person name="Chen W."/>
            <person name="Wu Y."/>
            <person name="Wang L."/>
            <person name="Zhao S."/>
            <person name="Grierson D."/>
            <person name="Xu C."/>
            <person name="Chen K."/>
        </authorList>
    </citation>
    <scope>NUCLEOTIDE SEQUENCE [LARGE SCALE GENOMIC DNA]</scope>
    <source>
        <strain evidence="5">01-14</strain>
        <tissue evidence="5">Leaf</tissue>
    </source>
</reference>
<evidence type="ECO:0000256" key="2">
    <source>
        <dbReference type="ARBA" id="ARBA00022801"/>
    </source>
</evidence>
<dbReference type="SUPFAM" id="SSF51126">
    <property type="entry name" value="Pectin lyase-like"/>
    <property type="match status" value="1"/>
</dbReference>
<accession>A0AAP0LPH3</accession>
<sequence length="228" mass="25795">MHDKASPSISQGPCEPMLMLMVPHRINQILWSLPPMASTIGAGCVAECDATSNEPSSGRNDHVLLLIHRPCINHIILPNNSGISKNELNCDIDVALTRERFIAYGITFRNTATKPLSSRPLIRLRFLDILRCGFEGYQDTLNIHSQRQFCKECYIYGTVEFIFRNAAFVLQNFMIYARRPMDQQTNVVTAQGRTANQNTRILIHNSRVMKAPNHVPMLSKSKIFLGRP</sequence>
<comment type="pathway">
    <text evidence="1">Glycan metabolism; pectin degradation; 2-dehydro-3-deoxy-D-gluconate from pectin: step 1/5.</text>
</comment>
<evidence type="ECO:0000256" key="1">
    <source>
        <dbReference type="ARBA" id="ARBA00005184"/>
    </source>
</evidence>
<keyword evidence="2" id="KW-0378">Hydrolase</keyword>
<dbReference type="Gene3D" id="2.160.20.10">
    <property type="entry name" value="Single-stranded right-handed beta-helix, Pectin lyase-like"/>
    <property type="match status" value="1"/>
</dbReference>
<evidence type="ECO:0000313" key="5">
    <source>
        <dbReference type="EMBL" id="KAK9181619.1"/>
    </source>
</evidence>
<feature type="domain" description="Pectinesterase catalytic" evidence="4">
    <location>
        <begin position="94"/>
        <end position="228"/>
    </location>
</feature>
<keyword evidence="6" id="KW-1185">Reference proteome</keyword>
<keyword evidence="3" id="KW-0063">Aspartyl esterase</keyword>
<comment type="caution">
    <text evidence="5">The sequence shown here is derived from an EMBL/GenBank/DDBJ whole genome shotgun (WGS) entry which is preliminary data.</text>
</comment>
<dbReference type="GO" id="GO:0030599">
    <property type="term" value="F:pectinesterase activity"/>
    <property type="evidence" value="ECO:0007669"/>
    <property type="project" value="InterPro"/>
</dbReference>